<feature type="region of interest" description="Disordered" evidence="1">
    <location>
        <begin position="1"/>
        <end position="26"/>
    </location>
</feature>
<accession>A0A5C3LH78</accession>
<feature type="compositionally biased region" description="Polar residues" evidence="1">
    <location>
        <begin position="195"/>
        <end position="218"/>
    </location>
</feature>
<proteinExistence type="predicted"/>
<name>A0A5C3LH78_9AGAR</name>
<dbReference type="OrthoDB" id="3068811at2759"/>
<gene>
    <name evidence="2" type="ORF">BDQ12DRAFT_739553</name>
</gene>
<feature type="compositionally biased region" description="Polar residues" evidence="1">
    <location>
        <begin position="166"/>
        <end position="180"/>
    </location>
</feature>
<evidence type="ECO:0000313" key="2">
    <source>
        <dbReference type="EMBL" id="TFK32158.1"/>
    </source>
</evidence>
<feature type="region of interest" description="Disordered" evidence="1">
    <location>
        <begin position="165"/>
        <end position="218"/>
    </location>
</feature>
<evidence type="ECO:0000313" key="3">
    <source>
        <dbReference type="Proteomes" id="UP000308652"/>
    </source>
</evidence>
<dbReference type="Proteomes" id="UP000308652">
    <property type="component" value="Unassembled WGS sequence"/>
</dbReference>
<feature type="compositionally biased region" description="Polar residues" evidence="1">
    <location>
        <begin position="1"/>
        <end position="15"/>
    </location>
</feature>
<dbReference type="AlphaFoldDB" id="A0A5C3LH78"/>
<evidence type="ECO:0008006" key="4">
    <source>
        <dbReference type="Google" id="ProtNLM"/>
    </source>
</evidence>
<dbReference type="EMBL" id="ML213684">
    <property type="protein sequence ID" value="TFK32158.1"/>
    <property type="molecule type" value="Genomic_DNA"/>
</dbReference>
<sequence length="720" mass="80558">MDLSDFSSGMSAMSDTESEGFENLERTKPTISSSAVGLIDIHETRGQGSPVAATASPLSKPLNTPTPLPFNEDLHLLKIVFSFLNSAEDRKHLVPLACTCKLFSELALDLLWEKQDSLLPLLKLLPTCKTEDNVYFLSGHTTSANLTRLSFYAKRVISFTVLDGSTKPQSKSTIVQSSEPQPKPTIAQSKKSKISKGSVTQSSKVLSKPTVTQLNEPQSKPTIAQLTYLRLAQLVPSPLFPSLKHLHVPSVKASLAHIFLFISPSLRSVELGDIEVSGNASQIATSFIATLPWEAPELQRLILRGPSHISVDALCHIRHLKHMETLELHNVLSIEEFTVFQELGVGLSELKTLLIDTRSLAYRSINPASRTVTDTGTNFENLSRLEIVAPVSLINDLLLSVSSTRLDTLLVKPVIDAQSEPPKESFEKQEIHPCQYCGSMTYVCDCGQYYVPPTDGSSRKQEHLTCQWCGSTNYRCRNCSNYYCSPSPSPPHLNPTQPVTLPLREHVALDTVSLQSLQHLFETLCSRWYCSIHSLTIDLYDANQSLSSHIFVLPDDILPPLSQLAKLELLRIFNWKIEALNDTLRNFASCWPKIRVLELPLDEYSSPISLSILRTFAEYCPRLQSLQACIDAETIPDIATTGLYAFDHGLSKLSVGSLEVVKEYRNLRHVARYLNVLFPNIQNVQTHVGQHEDQWIQIHELLMIFQQVREDNNARRRRKV</sequence>
<evidence type="ECO:0000256" key="1">
    <source>
        <dbReference type="SAM" id="MobiDB-lite"/>
    </source>
</evidence>
<protein>
    <recommendedName>
        <fullName evidence="4">F-box domain-containing protein</fullName>
    </recommendedName>
</protein>
<organism evidence="2 3">
    <name type="scientific">Crucibulum laeve</name>
    <dbReference type="NCBI Taxonomy" id="68775"/>
    <lineage>
        <taxon>Eukaryota</taxon>
        <taxon>Fungi</taxon>
        <taxon>Dikarya</taxon>
        <taxon>Basidiomycota</taxon>
        <taxon>Agaricomycotina</taxon>
        <taxon>Agaricomycetes</taxon>
        <taxon>Agaricomycetidae</taxon>
        <taxon>Agaricales</taxon>
        <taxon>Agaricineae</taxon>
        <taxon>Nidulariaceae</taxon>
        <taxon>Crucibulum</taxon>
    </lineage>
</organism>
<reference evidence="2 3" key="1">
    <citation type="journal article" date="2019" name="Nat. Ecol. Evol.">
        <title>Megaphylogeny resolves global patterns of mushroom evolution.</title>
        <authorList>
            <person name="Varga T."/>
            <person name="Krizsan K."/>
            <person name="Foldi C."/>
            <person name="Dima B."/>
            <person name="Sanchez-Garcia M."/>
            <person name="Sanchez-Ramirez S."/>
            <person name="Szollosi G.J."/>
            <person name="Szarkandi J.G."/>
            <person name="Papp V."/>
            <person name="Albert L."/>
            <person name="Andreopoulos W."/>
            <person name="Angelini C."/>
            <person name="Antonin V."/>
            <person name="Barry K.W."/>
            <person name="Bougher N.L."/>
            <person name="Buchanan P."/>
            <person name="Buyck B."/>
            <person name="Bense V."/>
            <person name="Catcheside P."/>
            <person name="Chovatia M."/>
            <person name="Cooper J."/>
            <person name="Damon W."/>
            <person name="Desjardin D."/>
            <person name="Finy P."/>
            <person name="Geml J."/>
            <person name="Haridas S."/>
            <person name="Hughes K."/>
            <person name="Justo A."/>
            <person name="Karasinski D."/>
            <person name="Kautmanova I."/>
            <person name="Kiss B."/>
            <person name="Kocsube S."/>
            <person name="Kotiranta H."/>
            <person name="LaButti K.M."/>
            <person name="Lechner B.E."/>
            <person name="Liimatainen K."/>
            <person name="Lipzen A."/>
            <person name="Lukacs Z."/>
            <person name="Mihaltcheva S."/>
            <person name="Morgado L.N."/>
            <person name="Niskanen T."/>
            <person name="Noordeloos M.E."/>
            <person name="Ohm R.A."/>
            <person name="Ortiz-Santana B."/>
            <person name="Ovrebo C."/>
            <person name="Racz N."/>
            <person name="Riley R."/>
            <person name="Savchenko A."/>
            <person name="Shiryaev A."/>
            <person name="Soop K."/>
            <person name="Spirin V."/>
            <person name="Szebenyi C."/>
            <person name="Tomsovsky M."/>
            <person name="Tulloss R.E."/>
            <person name="Uehling J."/>
            <person name="Grigoriev I.V."/>
            <person name="Vagvolgyi C."/>
            <person name="Papp T."/>
            <person name="Martin F.M."/>
            <person name="Miettinen O."/>
            <person name="Hibbett D.S."/>
            <person name="Nagy L.G."/>
        </authorList>
    </citation>
    <scope>NUCLEOTIDE SEQUENCE [LARGE SCALE GENOMIC DNA]</scope>
    <source>
        <strain evidence="2 3">CBS 166.37</strain>
    </source>
</reference>
<keyword evidence="3" id="KW-1185">Reference proteome</keyword>